<protein>
    <submittedName>
        <fullName evidence="2">Uncharacterized protein</fullName>
    </submittedName>
</protein>
<reference evidence="2 3" key="1">
    <citation type="submission" date="2020-07" db="EMBL/GenBank/DDBJ databases">
        <title>Novel species isolated from subtropical streams in China.</title>
        <authorList>
            <person name="Lu H."/>
        </authorList>
    </citation>
    <scope>NUCLEOTIDE SEQUENCE [LARGE SCALE GENOMIC DNA]</scope>
    <source>
        <strain evidence="2 3">LX20W</strain>
    </source>
</reference>
<keyword evidence="1" id="KW-0812">Transmembrane</keyword>
<feature type="transmembrane region" description="Helical" evidence="1">
    <location>
        <begin position="62"/>
        <end position="79"/>
    </location>
</feature>
<feature type="transmembrane region" description="Helical" evidence="1">
    <location>
        <begin position="33"/>
        <end position="55"/>
    </location>
</feature>
<organism evidence="2 3">
    <name type="scientific">Rugamonas brunnea</name>
    <dbReference type="NCBI Taxonomy" id="2758569"/>
    <lineage>
        <taxon>Bacteria</taxon>
        <taxon>Pseudomonadati</taxon>
        <taxon>Pseudomonadota</taxon>
        <taxon>Betaproteobacteria</taxon>
        <taxon>Burkholderiales</taxon>
        <taxon>Oxalobacteraceae</taxon>
        <taxon>Telluria group</taxon>
        <taxon>Rugamonas</taxon>
    </lineage>
</organism>
<dbReference type="RefSeq" id="WP_182165325.1">
    <property type="nucleotide sequence ID" value="NZ_JACEZT010000013.1"/>
</dbReference>
<keyword evidence="1" id="KW-1133">Transmembrane helix</keyword>
<keyword evidence="3" id="KW-1185">Reference proteome</keyword>
<evidence type="ECO:0000313" key="2">
    <source>
        <dbReference type="EMBL" id="MBA5639104.1"/>
    </source>
</evidence>
<dbReference type="AlphaFoldDB" id="A0A7W2ID78"/>
<evidence type="ECO:0000313" key="3">
    <source>
        <dbReference type="Proteomes" id="UP000534388"/>
    </source>
</evidence>
<keyword evidence="1" id="KW-0472">Membrane</keyword>
<gene>
    <name evidence="2" type="ORF">H3H37_18755</name>
</gene>
<name>A0A7W2ID78_9BURK</name>
<comment type="caution">
    <text evidence="2">The sequence shown here is derived from an EMBL/GenBank/DDBJ whole genome shotgun (WGS) entry which is preliminary data.</text>
</comment>
<proteinExistence type="predicted"/>
<dbReference type="Proteomes" id="UP000534388">
    <property type="component" value="Unassembled WGS sequence"/>
</dbReference>
<dbReference type="EMBL" id="JACEZT010000013">
    <property type="protein sequence ID" value="MBA5639104.1"/>
    <property type="molecule type" value="Genomic_DNA"/>
</dbReference>
<feature type="transmembrane region" description="Helical" evidence="1">
    <location>
        <begin position="85"/>
        <end position="104"/>
    </location>
</feature>
<accession>A0A7W2ID78</accession>
<evidence type="ECO:0000256" key="1">
    <source>
        <dbReference type="SAM" id="Phobius"/>
    </source>
</evidence>
<sequence length="118" mass="12500">MSKVTTGLIGISSAAITFVVAFANHAGLENFPGIVRLVAIVLSALAIGLIQGFFVQRARHRTIAIGAFFGLLILWSPVIVMTYGFALMGLPFLAAFAILVFFGAKAGANLRLKSCWSV</sequence>